<sequence>MAASRRSQMKTVIVSSTNENSRVADERVVNGSFLQEDIFEKRPKTDYTYSRSATYSSKYVDGAVISPNLSRRRLYTTEEMIREHMASSALKKNVSSQSHVRVYGSTRSTRSKNTLAANQTNSNVMEDNLKSTNNGINTSNVSYNNNVSSSRRNEVVTQHTLYTNRGASTAASSTAAAATSTAQSLTMQQNNNNASKSAFSDDESEEVMVRSTSNRKSSRRRTSSRSRSPRRNTKGASLAGSSKRRSTRAYGDEVDSDSVLTEFAGSKAGSKKGSTYAISSGLDSESELVTERSSTVIDTVATGTPVTAKLVGCVLFIYGCTRILLHRMWHNFGLPIYATLQRYLLLDTWILSRRFISTLRSLILALLLLLIPLVLLSGSACGLHYMGWLNISPCAKVTGVYYVSKRSDINTPGMSDKIRTMLNGWFMWNEGHQPPVPPPVGGAPSVDWEAIIDARVTALRSSLELKSNTEISVQRQRNTDLETALKALTRDVEEVKMKLSSLSDITAELTNLKARLAHISDLTDTKADRQSITKLQNDLKKLQLKLGEVEVDDANAEEYGVLTYLQTEIHNLRKVVEKQKEVVVPDVCPGSACVCENELGLRLRALHDQLLNELNEKGGTTVYVTPDNSTGISEQFVKQLIQDELDIFSADKTGMPDFALQSMGAQVLSTRCSQTYYQDTGLMTYFGFPLYHLHKDPSIVIQPGVTPGECWCFHGQSGYMCSSRLEVYGLRSELDTEGRRIGGWRYENTGPRLQFFPVQDTNIPGFPIVELRILNNWGKKEFTCLYRFRVHGKLAPK</sequence>
<dbReference type="OrthoDB" id="342281at2759"/>
<evidence type="ECO:0000313" key="9">
    <source>
        <dbReference type="EMBL" id="KAF6018596.1"/>
    </source>
</evidence>
<name>A0A7J7IYH0_BUGNE</name>
<gene>
    <name evidence="9" type="ORF">EB796_023085</name>
</gene>
<organism evidence="9 10">
    <name type="scientific">Bugula neritina</name>
    <name type="common">Brown bryozoan</name>
    <name type="synonym">Sertularia neritina</name>
    <dbReference type="NCBI Taxonomy" id="10212"/>
    <lineage>
        <taxon>Eukaryota</taxon>
        <taxon>Metazoa</taxon>
        <taxon>Spiralia</taxon>
        <taxon>Lophotrochozoa</taxon>
        <taxon>Bryozoa</taxon>
        <taxon>Gymnolaemata</taxon>
        <taxon>Cheilostomatida</taxon>
        <taxon>Flustrina</taxon>
        <taxon>Buguloidea</taxon>
        <taxon>Bugulidae</taxon>
        <taxon>Bugula</taxon>
    </lineage>
</organism>
<feature type="region of interest" description="Disordered" evidence="6">
    <location>
        <begin position="187"/>
        <end position="253"/>
    </location>
</feature>
<dbReference type="EMBL" id="VXIV02003292">
    <property type="protein sequence ID" value="KAF6018596.1"/>
    <property type="molecule type" value="Genomic_DNA"/>
</dbReference>
<dbReference type="Pfam" id="PF07738">
    <property type="entry name" value="Sad1_UNC"/>
    <property type="match status" value="1"/>
</dbReference>
<dbReference type="PANTHER" id="PTHR12911">
    <property type="entry name" value="SAD1/UNC-84-LIKE PROTEIN-RELATED"/>
    <property type="match status" value="1"/>
</dbReference>
<reference evidence="9" key="1">
    <citation type="submission" date="2020-06" db="EMBL/GenBank/DDBJ databases">
        <title>Draft genome of Bugula neritina, a colonial animal packing powerful symbionts and potential medicines.</title>
        <authorList>
            <person name="Rayko M."/>
        </authorList>
    </citation>
    <scope>NUCLEOTIDE SEQUENCE [LARGE SCALE GENOMIC DNA]</scope>
    <source>
        <strain evidence="9">Kwan_BN1</strain>
    </source>
</reference>
<feature type="compositionally biased region" description="Basic residues" evidence="6">
    <location>
        <begin position="216"/>
        <end position="233"/>
    </location>
</feature>
<accession>A0A7J7IYH0</accession>
<dbReference type="GO" id="GO:0043495">
    <property type="term" value="F:protein-membrane adaptor activity"/>
    <property type="evidence" value="ECO:0007669"/>
    <property type="project" value="TreeGrafter"/>
</dbReference>
<evidence type="ECO:0000256" key="2">
    <source>
        <dbReference type="ARBA" id="ARBA00022692"/>
    </source>
</evidence>
<feature type="transmembrane region" description="Helical" evidence="7">
    <location>
        <begin position="362"/>
        <end position="388"/>
    </location>
</feature>
<feature type="region of interest" description="Disordered" evidence="6">
    <location>
        <begin position="130"/>
        <end position="153"/>
    </location>
</feature>
<dbReference type="Gene3D" id="2.60.120.260">
    <property type="entry name" value="Galactose-binding domain-like"/>
    <property type="match status" value="2"/>
</dbReference>
<dbReference type="GO" id="GO:0034993">
    <property type="term" value="C:meiotic nuclear membrane microtubule tethering complex"/>
    <property type="evidence" value="ECO:0007669"/>
    <property type="project" value="TreeGrafter"/>
</dbReference>
<evidence type="ECO:0000259" key="8">
    <source>
        <dbReference type="PROSITE" id="PS51469"/>
    </source>
</evidence>
<evidence type="ECO:0000256" key="6">
    <source>
        <dbReference type="SAM" id="MobiDB-lite"/>
    </source>
</evidence>
<feature type="domain" description="SUN" evidence="8">
    <location>
        <begin position="611"/>
        <end position="795"/>
    </location>
</feature>
<keyword evidence="5" id="KW-0175">Coiled coil</keyword>
<dbReference type="InterPro" id="IPR012919">
    <property type="entry name" value="SUN_dom"/>
</dbReference>
<feature type="coiled-coil region" evidence="5">
    <location>
        <begin position="471"/>
        <end position="505"/>
    </location>
</feature>
<dbReference type="Proteomes" id="UP000593567">
    <property type="component" value="Unassembled WGS sequence"/>
</dbReference>
<keyword evidence="10" id="KW-1185">Reference proteome</keyword>
<evidence type="ECO:0000313" key="10">
    <source>
        <dbReference type="Proteomes" id="UP000593567"/>
    </source>
</evidence>
<dbReference type="PANTHER" id="PTHR12911:SF8">
    <property type="entry name" value="KLAROID PROTEIN-RELATED"/>
    <property type="match status" value="1"/>
</dbReference>
<dbReference type="InterPro" id="IPR045119">
    <property type="entry name" value="SUN1-5"/>
</dbReference>
<evidence type="ECO:0000256" key="4">
    <source>
        <dbReference type="ARBA" id="ARBA00023136"/>
    </source>
</evidence>
<evidence type="ECO:0000256" key="3">
    <source>
        <dbReference type="ARBA" id="ARBA00022989"/>
    </source>
</evidence>
<dbReference type="PROSITE" id="PS51469">
    <property type="entry name" value="SUN"/>
    <property type="match status" value="1"/>
</dbReference>
<proteinExistence type="predicted"/>
<protein>
    <submittedName>
        <fullName evidence="9">Sun1</fullName>
    </submittedName>
</protein>
<keyword evidence="4 7" id="KW-0472">Membrane</keyword>
<keyword evidence="3 7" id="KW-1133">Transmembrane helix</keyword>
<evidence type="ECO:0000256" key="5">
    <source>
        <dbReference type="SAM" id="Coils"/>
    </source>
</evidence>
<comment type="caution">
    <text evidence="9">The sequence shown here is derived from an EMBL/GenBank/DDBJ whole genome shotgun (WGS) entry which is preliminary data.</text>
</comment>
<dbReference type="AlphaFoldDB" id="A0A7J7IYH0"/>
<comment type="subcellular location">
    <subcellularLocation>
        <location evidence="1">Membrane</location>
    </subcellularLocation>
</comment>
<feature type="compositionally biased region" description="Polar residues" evidence="6">
    <location>
        <begin position="187"/>
        <end position="198"/>
    </location>
</feature>
<evidence type="ECO:0000256" key="1">
    <source>
        <dbReference type="ARBA" id="ARBA00004370"/>
    </source>
</evidence>
<keyword evidence="2 7" id="KW-0812">Transmembrane</keyword>
<feature type="compositionally biased region" description="Low complexity" evidence="6">
    <location>
        <begin position="133"/>
        <end position="150"/>
    </location>
</feature>
<evidence type="ECO:0000256" key="7">
    <source>
        <dbReference type="SAM" id="Phobius"/>
    </source>
</evidence>